<feature type="transmembrane region" description="Helical" evidence="1">
    <location>
        <begin position="212"/>
        <end position="233"/>
    </location>
</feature>
<keyword evidence="3" id="KW-1185">Reference proteome</keyword>
<comment type="caution">
    <text evidence="2">The sequence shown here is derived from an EMBL/GenBank/DDBJ whole genome shotgun (WGS) entry which is preliminary data.</text>
</comment>
<dbReference type="EMBL" id="LJIJ01000774">
    <property type="protein sequence ID" value="ODM94649.1"/>
    <property type="molecule type" value="Genomic_DNA"/>
</dbReference>
<accession>A0A1D2MNJ4</accession>
<protein>
    <submittedName>
        <fullName evidence="2">Uncharacterized protein</fullName>
    </submittedName>
</protein>
<evidence type="ECO:0000313" key="3">
    <source>
        <dbReference type="Proteomes" id="UP000094527"/>
    </source>
</evidence>
<reference evidence="2 3" key="1">
    <citation type="journal article" date="2016" name="Genome Biol. Evol.">
        <title>Gene Family Evolution Reflects Adaptation to Soil Environmental Stressors in the Genome of the Collembolan Orchesella cincta.</title>
        <authorList>
            <person name="Faddeeva-Vakhrusheva A."/>
            <person name="Derks M.F."/>
            <person name="Anvar S.Y."/>
            <person name="Agamennone V."/>
            <person name="Suring W."/>
            <person name="Smit S."/>
            <person name="van Straalen N.M."/>
            <person name="Roelofs D."/>
        </authorList>
    </citation>
    <scope>NUCLEOTIDE SEQUENCE [LARGE SCALE GENOMIC DNA]</scope>
    <source>
        <tissue evidence="2">Mixed pool</tissue>
    </source>
</reference>
<sequence>EQRRGERFVIDPADLRLILDQGKDAHPNFLEALLDTNYKVGLTSFKLEENRLIVGSTWHKVANVLWWIVLPIFWMLHEWNHIYYPHQLHVMPKLFTLVTTIIKIQYWYQWTDKQQYTELLKRLKSKRFSNFFHSQNSNLFRLIRWTSLLLTMLICGFGLNIIPTRVFHKDGWSWETLFLAHDHSLKHLFSGWLIKSEDHCEKWPGTWSETTIPFGLLGILLGFCVQLCDTFMLDTMLCSSLELLNTVQEFPIDVELPYIILMPHEIRSIRTGLSDMLTRAH</sequence>
<keyword evidence="1" id="KW-1133">Transmembrane helix</keyword>
<dbReference type="Proteomes" id="UP000094527">
    <property type="component" value="Unassembled WGS sequence"/>
</dbReference>
<feature type="non-terminal residue" evidence="2">
    <location>
        <position position="1"/>
    </location>
</feature>
<dbReference type="AlphaFoldDB" id="A0A1D2MNJ4"/>
<evidence type="ECO:0000256" key="1">
    <source>
        <dbReference type="SAM" id="Phobius"/>
    </source>
</evidence>
<name>A0A1D2MNJ4_ORCCI</name>
<evidence type="ECO:0000313" key="2">
    <source>
        <dbReference type="EMBL" id="ODM94649.1"/>
    </source>
</evidence>
<keyword evidence="1" id="KW-0472">Membrane</keyword>
<keyword evidence="1" id="KW-0812">Transmembrane</keyword>
<gene>
    <name evidence="2" type="ORF">Ocin01_12030</name>
</gene>
<feature type="non-terminal residue" evidence="2">
    <location>
        <position position="281"/>
    </location>
</feature>
<organism evidence="2 3">
    <name type="scientific">Orchesella cincta</name>
    <name type="common">Springtail</name>
    <name type="synonym">Podura cincta</name>
    <dbReference type="NCBI Taxonomy" id="48709"/>
    <lineage>
        <taxon>Eukaryota</taxon>
        <taxon>Metazoa</taxon>
        <taxon>Ecdysozoa</taxon>
        <taxon>Arthropoda</taxon>
        <taxon>Hexapoda</taxon>
        <taxon>Collembola</taxon>
        <taxon>Entomobryomorpha</taxon>
        <taxon>Entomobryoidea</taxon>
        <taxon>Orchesellidae</taxon>
        <taxon>Orchesellinae</taxon>
        <taxon>Orchesella</taxon>
    </lineage>
</organism>
<feature type="transmembrane region" description="Helical" evidence="1">
    <location>
        <begin position="142"/>
        <end position="162"/>
    </location>
</feature>
<proteinExistence type="predicted"/>